<dbReference type="PANTHER" id="PTHR43771">
    <property type="entry name" value="PHOSPHOMANNOMUTASE"/>
    <property type="match status" value="1"/>
</dbReference>
<feature type="domain" description="Alpha-D-phosphohexomutase alpha/beta/alpha" evidence="9">
    <location>
        <begin position="154"/>
        <end position="256"/>
    </location>
</feature>
<dbReference type="InterPro" id="IPR016055">
    <property type="entry name" value="A-D-PHexomutase_a/b/a-I/II/III"/>
</dbReference>
<name>A0A2H0VBC4_9BACT</name>
<dbReference type="GO" id="GO:0005975">
    <property type="term" value="P:carbohydrate metabolic process"/>
    <property type="evidence" value="ECO:0007669"/>
    <property type="project" value="InterPro"/>
</dbReference>
<comment type="cofactor">
    <cofactor evidence="1">
        <name>Mg(2+)</name>
        <dbReference type="ChEBI" id="CHEBI:18420"/>
    </cofactor>
</comment>
<dbReference type="InterPro" id="IPR005841">
    <property type="entry name" value="Alpha-D-phosphohexomutase_SF"/>
</dbReference>
<evidence type="ECO:0000256" key="4">
    <source>
        <dbReference type="ARBA" id="ARBA00022723"/>
    </source>
</evidence>
<dbReference type="Gene3D" id="3.40.120.10">
    <property type="entry name" value="Alpha-D-Glucose-1,6-Bisphosphate, subunit A, domain 3"/>
    <property type="match status" value="3"/>
</dbReference>
<feature type="domain" description="Alpha-D-phosphohexomutase alpha/beta/alpha" evidence="10">
    <location>
        <begin position="263"/>
        <end position="367"/>
    </location>
</feature>
<protein>
    <submittedName>
        <fullName evidence="11">Phosphomannomutase</fullName>
    </submittedName>
</protein>
<keyword evidence="5" id="KW-0460">Magnesium</keyword>
<keyword evidence="6" id="KW-0413">Isomerase</keyword>
<dbReference type="AlphaFoldDB" id="A0A2H0VBC4"/>
<dbReference type="SUPFAM" id="SSF55957">
    <property type="entry name" value="Phosphoglucomutase, C-terminal domain"/>
    <property type="match status" value="1"/>
</dbReference>
<feature type="domain" description="Alpha-D-phosphohexomutase C-terminal" evidence="7">
    <location>
        <begin position="376"/>
        <end position="438"/>
    </location>
</feature>
<evidence type="ECO:0000256" key="2">
    <source>
        <dbReference type="ARBA" id="ARBA00010231"/>
    </source>
</evidence>
<dbReference type="EMBL" id="PFAK01000019">
    <property type="protein sequence ID" value="PIR96417.1"/>
    <property type="molecule type" value="Genomic_DNA"/>
</dbReference>
<comment type="caution">
    <text evidence="11">The sequence shown here is derived from an EMBL/GenBank/DDBJ whole genome shotgun (WGS) entry which is preliminary data.</text>
</comment>
<evidence type="ECO:0000256" key="1">
    <source>
        <dbReference type="ARBA" id="ARBA00001946"/>
    </source>
</evidence>
<dbReference type="InterPro" id="IPR036900">
    <property type="entry name" value="A-D-PHexomutase_C_sf"/>
</dbReference>
<proteinExistence type="inferred from homology"/>
<dbReference type="Pfam" id="PF02878">
    <property type="entry name" value="PGM_PMM_I"/>
    <property type="match status" value="1"/>
</dbReference>
<dbReference type="GO" id="GO:0016868">
    <property type="term" value="F:intramolecular phosphotransferase activity"/>
    <property type="evidence" value="ECO:0007669"/>
    <property type="project" value="InterPro"/>
</dbReference>
<feature type="domain" description="Alpha-D-phosphohexomutase alpha/beta/alpha" evidence="8">
    <location>
        <begin position="8"/>
        <end position="130"/>
    </location>
</feature>
<evidence type="ECO:0000259" key="10">
    <source>
        <dbReference type="Pfam" id="PF02880"/>
    </source>
</evidence>
<dbReference type="InterPro" id="IPR005843">
    <property type="entry name" value="A-D-PHexomutase_C"/>
</dbReference>
<evidence type="ECO:0000256" key="6">
    <source>
        <dbReference type="ARBA" id="ARBA00023235"/>
    </source>
</evidence>
<sequence length="453" mass="50701">MNNIDPAIFKAYDIRGKYPSQINAEVVYAIARAYAEFIKPKNVVVGTDMRLCGEEFKQALIKALTDAGADVIDVGLVSTDQFYFAAYHLGAGGGIMATASHNPKEYGGLKLVREKAMPISGDSGIYKIRDLVLSSKYQVSGTGQGKVKKTNILDAYYEHVLSKFDVSKFKDLKVVANTNFGMATPAVEELKKRVPSINFLEVINGRLDGSFPKGRPDPLRPETREETSQTIKKLKPDLGVAWDGDADRCFFFDEKGEFVTPAYINALLSEYYLQKFPGGKILRDTRVYRVIDDAINRGGGISVPAVAGHSFIKERMIKEDAVFGTETSGHYYFKENFYLDNGLLPFLAVLDILSSADKTFSELLAPLREKFFISEEINFKFENQNILEDIKKHYLQAEIGELDGLDVKFDDWRASFRKSNTENYLRVNLEANSKELLEIKIKEVTSLISGLSS</sequence>
<dbReference type="InterPro" id="IPR005845">
    <property type="entry name" value="A-D-PHexomutase_a/b/a-II"/>
</dbReference>
<comment type="similarity">
    <text evidence="2">Belongs to the phosphohexose mutase family.</text>
</comment>
<dbReference type="Pfam" id="PF02879">
    <property type="entry name" value="PGM_PMM_II"/>
    <property type="match status" value="1"/>
</dbReference>
<dbReference type="InterPro" id="IPR005846">
    <property type="entry name" value="A-D-PHexomutase_a/b/a-III"/>
</dbReference>
<evidence type="ECO:0000313" key="11">
    <source>
        <dbReference type="EMBL" id="PIR96417.1"/>
    </source>
</evidence>
<evidence type="ECO:0000313" key="12">
    <source>
        <dbReference type="Proteomes" id="UP000230922"/>
    </source>
</evidence>
<dbReference type="CDD" id="cd03089">
    <property type="entry name" value="PMM_PGM"/>
    <property type="match status" value="1"/>
</dbReference>
<dbReference type="GO" id="GO:0046872">
    <property type="term" value="F:metal ion binding"/>
    <property type="evidence" value="ECO:0007669"/>
    <property type="project" value="UniProtKB-KW"/>
</dbReference>
<evidence type="ECO:0000256" key="5">
    <source>
        <dbReference type="ARBA" id="ARBA00022842"/>
    </source>
</evidence>
<dbReference type="SUPFAM" id="SSF53738">
    <property type="entry name" value="Phosphoglucomutase, first 3 domains"/>
    <property type="match status" value="3"/>
</dbReference>
<keyword evidence="4" id="KW-0479">Metal-binding</keyword>
<dbReference type="InterPro" id="IPR005844">
    <property type="entry name" value="A-D-PHexomutase_a/b/a-I"/>
</dbReference>
<evidence type="ECO:0000259" key="9">
    <source>
        <dbReference type="Pfam" id="PF02879"/>
    </source>
</evidence>
<reference evidence="12" key="1">
    <citation type="submission" date="2017-09" db="EMBL/GenBank/DDBJ databases">
        <title>Depth-based differentiation of microbial function through sediment-hosted aquifers and enrichment of novel symbionts in the deep terrestrial subsurface.</title>
        <authorList>
            <person name="Probst A.J."/>
            <person name="Ladd B."/>
            <person name="Jarett J.K."/>
            <person name="Geller-Mcgrath D.E."/>
            <person name="Sieber C.M.K."/>
            <person name="Emerson J.B."/>
            <person name="Anantharaman K."/>
            <person name="Thomas B.C."/>
            <person name="Malmstrom R."/>
            <person name="Stieglmeier M."/>
            <person name="Klingl A."/>
            <person name="Woyke T."/>
            <person name="Ryan C.M."/>
            <person name="Banfield J.F."/>
        </authorList>
    </citation>
    <scope>NUCLEOTIDE SEQUENCE [LARGE SCALE GENOMIC DNA]</scope>
</reference>
<dbReference type="Pfam" id="PF00408">
    <property type="entry name" value="PGM_PMM_IV"/>
    <property type="match status" value="1"/>
</dbReference>
<dbReference type="Gene3D" id="3.30.310.50">
    <property type="entry name" value="Alpha-D-phosphohexomutase, C-terminal domain"/>
    <property type="match status" value="1"/>
</dbReference>
<evidence type="ECO:0000259" key="7">
    <source>
        <dbReference type="Pfam" id="PF00408"/>
    </source>
</evidence>
<dbReference type="Pfam" id="PF02880">
    <property type="entry name" value="PGM_PMM_III"/>
    <property type="match status" value="1"/>
</dbReference>
<accession>A0A2H0VBC4</accession>
<keyword evidence="3" id="KW-0597">Phosphoprotein</keyword>
<dbReference type="Proteomes" id="UP000230922">
    <property type="component" value="Unassembled WGS sequence"/>
</dbReference>
<dbReference type="PANTHER" id="PTHR43771:SF1">
    <property type="entry name" value="PHOSPHOMANNOMUTASE"/>
    <property type="match status" value="1"/>
</dbReference>
<organism evidence="11 12">
    <name type="scientific">Candidatus Doudnabacteria bacterium CG10_big_fil_rev_8_21_14_0_10_42_18</name>
    <dbReference type="NCBI Taxonomy" id="1974552"/>
    <lineage>
        <taxon>Bacteria</taxon>
        <taxon>Candidatus Doudnaibacteriota</taxon>
    </lineage>
</organism>
<dbReference type="PRINTS" id="PR00509">
    <property type="entry name" value="PGMPMM"/>
</dbReference>
<evidence type="ECO:0000256" key="3">
    <source>
        <dbReference type="ARBA" id="ARBA00022553"/>
    </source>
</evidence>
<gene>
    <name evidence="11" type="ORF">COT92_01275</name>
</gene>
<evidence type="ECO:0000259" key="8">
    <source>
        <dbReference type="Pfam" id="PF02878"/>
    </source>
</evidence>